<dbReference type="Proteomes" id="UP000036102">
    <property type="component" value="Unassembled WGS sequence"/>
</dbReference>
<dbReference type="InterPro" id="IPR001638">
    <property type="entry name" value="Solute-binding_3/MltF_N"/>
</dbReference>
<dbReference type="EMBL" id="LFBU01000002">
    <property type="protein sequence ID" value="KMQ73006.1"/>
    <property type="molecule type" value="Genomic_DNA"/>
</dbReference>
<dbReference type="AlphaFoldDB" id="A0A0J7J4Z4"/>
<evidence type="ECO:0000313" key="4">
    <source>
        <dbReference type="Proteomes" id="UP000036102"/>
    </source>
</evidence>
<accession>A0A0J7J4Z4</accession>
<organism evidence="3 4">
    <name type="scientific">Marinobacter subterrani</name>
    <dbReference type="NCBI Taxonomy" id="1658765"/>
    <lineage>
        <taxon>Bacteria</taxon>
        <taxon>Pseudomonadati</taxon>
        <taxon>Pseudomonadota</taxon>
        <taxon>Gammaproteobacteria</taxon>
        <taxon>Pseudomonadales</taxon>
        <taxon>Marinobacteraceae</taxon>
        <taxon>Marinobacter</taxon>
    </lineage>
</organism>
<dbReference type="SMART" id="SM00062">
    <property type="entry name" value="PBPb"/>
    <property type="match status" value="1"/>
</dbReference>
<feature type="chain" id="PRO_5005289214" evidence="1">
    <location>
        <begin position="28"/>
        <end position="274"/>
    </location>
</feature>
<protein>
    <submittedName>
        <fullName evidence="3">ABC-type amino acid transport/signal transduction system, periplasmic component/domain</fullName>
    </submittedName>
</protein>
<feature type="signal peptide" evidence="1">
    <location>
        <begin position="1"/>
        <end position="27"/>
    </location>
</feature>
<keyword evidence="4" id="KW-1185">Reference proteome</keyword>
<dbReference type="STRING" id="1658765.Msub_20202"/>
<evidence type="ECO:0000313" key="3">
    <source>
        <dbReference type="EMBL" id="KMQ73006.1"/>
    </source>
</evidence>
<sequence length="274" mass="30870">MPVQAPFRNLVVIIVAATVFALAQVHAAEREITVGVYNFPPIAGVGPDGKATGLLGDLLAELEQTHEGVSFPVFHTSPKRRYLDFDAGLYDVIFFESPKWGWENKDVSISRPILADEDLYVALNKPGRDLSFFDDIQKRSIIAMSGYHYGFAGYETDNETLQKKFDIEFSDSHSRNLELIKADRPSVAEVAIVSHSYLQMHLATHPEDWNKLLISDKPDQRYQLSIIGRQDDAISAKAMMQLLAPLVENGRYRLLVEKWGLRLPPGFLTHFDIP</sequence>
<dbReference type="SUPFAM" id="SSF53850">
    <property type="entry name" value="Periplasmic binding protein-like II"/>
    <property type="match status" value="1"/>
</dbReference>
<reference evidence="3 4" key="1">
    <citation type="submission" date="2015-06" db="EMBL/GenBank/DDBJ databases">
        <title>Marinobacter subterrani, a genetically tractable neutrophilic iron-oxidizing strain isolated from the Soudan Iron Mine.</title>
        <authorList>
            <person name="Bonis B.M."/>
            <person name="Gralnick J.A."/>
        </authorList>
    </citation>
    <scope>NUCLEOTIDE SEQUENCE [LARGE SCALE GENOMIC DNA]</scope>
    <source>
        <strain evidence="3 4">JG233</strain>
    </source>
</reference>
<keyword evidence="1" id="KW-0732">Signal</keyword>
<dbReference type="Gene3D" id="3.40.190.10">
    <property type="entry name" value="Periplasmic binding protein-like II"/>
    <property type="match status" value="2"/>
</dbReference>
<evidence type="ECO:0000259" key="2">
    <source>
        <dbReference type="SMART" id="SM00062"/>
    </source>
</evidence>
<comment type="caution">
    <text evidence="3">The sequence shown here is derived from an EMBL/GenBank/DDBJ whole genome shotgun (WGS) entry which is preliminary data.</text>
</comment>
<proteinExistence type="predicted"/>
<feature type="domain" description="Solute-binding protein family 3/N-terminal" evidence="2">
    <location>
        <begin position="31"/>
        <end position="263"/>
    </location>
</feature>
<gene>
    <name evidence="3" type="ORF">Msub_20202</name>
</gene>
<evidence type="ECO:0000256" key="1">
    <source>
        <dbReference type="SAM" id="SignalP"/>
    </source>
</evidence>
<dbReference type="RefSeq" id="WP_227506834.1">
    <property type="nucleotide sequence ID" value="NZ_LFBU01000002.1"/>
</dbReference>
<name>A0A0J7J4Z4_9GAMM</name>
<dbReference type="PATRIC" id="fig|1658765.3.peg.3468"/>